<keyword evidence="4" id="KW-1185">Reference proteome</keyword>
<evidence type="ECO:0000313" key="3">
    <source>
        <dbReference type="EMBL" id="KKA30003.1"/>
    </source>
</evidence>
<dbReference type="EMBL" id="LAEV01000594">
    <property type="protein sequence ID" value="KKA30003.1"/>
    <property type="molecule type" value="Genomic_DNA"/>
</dbReference>
<reference evidence="3 4" key="1">
    <citation type="submission" date="2015-03" db="EMBL/GenBank/DDBJ databases">
        <authorList>
            <person name="Radwan O."/>
            <person name="Al-Naeli F.A."/>
            <person name="Rendon G.A."/>
            <person name="Fields C."/>
        </authorList>
    </citation>
    <scope>NUCLEOTIDE SEQUENCE [LARGE SCALE GENOMIC DNA]</scope>
    <source>
        <strain evidence="3">CR-DP1</strain>
    </source>
</reference>
<comment type="caution">
    <text evidence="3">The sequence shown here is derived from an EMBL/GenBank/DDBJ whole genome shotgun (WGS) entry which is preliminary data.</text>
</comment>
<sequence length="626" mass="68387">MALDPPALTFALQALLNRHESYMADAERDRLELVAQIERLQNDKLELEASNERTQQENKNLMDQIELLHVSVQDADTRIQQLEANLLSSQQTVRRLESATARAADMERQISVLEYEQDTLRGTLSKTEVENRDTMQRWRRAERSIVLLQEQIDRMEQEAKEERERHAEILGRMERQREVERELSTAAGRLKGAAAAKTLSTGDGSGDGKSGNSVISHFVRDLLSDNANLQLGMTELRELLMNSHDEIQALREQLMSHQPLTNQAQSDGSDTRLLSPQSDQMPLRQVHVHHHYHVAPTKRTAAKGKKKRDSLVPGQFNLGQGTLASPMHSPRPSLTLSDANVPNGLVSPIQDAHIIRHKKRDSASSNWLPSKRDSINTAISSRRDSIFSDRPSEYAASSVPSSPVSSRRMSLLSTCGGDDGECMTPSARRHRKHASEISVQGAIHAIAEEEDRGGSGSRPSQLTLRRLGTASAVVSDVVVQSTLSFQPTSDIRSSLAIASLSAATRHNAAGDATSVYSTSPSSASADGKEKGRKWTKWMPWSGSSSSSSSSPATTVPSSANSDSEISEGADRAAAAATAKPAKDSLRDTLQVPAFRNPGVNQPGVIPGYWQSVKARSLAARAMTEGQ</sequence>
<organism evidence="3 4">
    <name type="scientific">Thielaviopsis punctulata</name>
    <dbReference type="NCBI Taxonomy" id="72032"/>
    <lineage>
        <taxon>Eukaryota</taxon>
        <taxon>Fungi</taxon>
        <taxon>Dikarya</taxon>
        <taxon>Ascomycota</taxon>
        <taxon>Pezizomycotina</taxon>
        <taxon>Sordariomycetes</taxon>
        <taxon>Hypocreomycetidae</taxon>
        <taxon>Microascales</taxon>
        <taxon>Ceratocystidaceae</taxon>
        <taxon>Thielaviopsis</taxon>
    </lineage>
</organism>
<keyword evidence="1" id="KW-0175">Coiled coil</keyword>
<feature type="region of interest" description="Disordered" evidence="2">
    <location>
        <begin position="509"/>
        <end position="587"/>
    </location>
</feature>
<gene>
    <name evidence="3" type="ORF">TD95_003831</name>
</gene>
<evidence type="ECO:0000256" key="2">
    <source>
        <dbReference type="SAM" id="MobiDB-lite"/>
    </source>
</evidence>
<accession>A0A0F4ZJE5</accession>
<evidence type="ECO:0000313" key="4">
    <source>
        <dbReference type="Proteomes" id="UP000033483"/>
    </source>
</evidence>
<name>A0A0F4ZJE5_9PEZI</name>
<protein>
    <submittedName>
        <fullName evidence="3">Uncharacterized protein</fullName>
    </submittedName>
</protein>
<feature type="compositionally biased region" description="Low complexity" evidence="2">
    <location>
        <begin position="541"/>
        <end position="561"/>
    </location>
</feature>
<feature type="compositionally biased region" description="Low complexity" evidence="2">
    <location>
        <begin position="397"/>
        <end position="411"/>
    </location>
</feature>
<feature type="coiled-coil region" evidence="1">
    <location>
        <begin position="23"/>
        <end position="176"/>
    </location>
</feature>
<dbReference type="AlphaFoldDB" id="A0A0F4ZJE5"/>
<dbReference type="OrthoDB" id="4088568at2759"/>
<proteinExistence type="predicted"/>
<feature type="compositionally biased region" description="Low complexity" evidence="2">
    <location>
        <begin position="512"/>
        <end position="525"/>
    </location>
</feature>
<dbReference type="Proteomes" id="UP000033483">
    <property type="component" value="Unassembled WGS sequence"/>
</dbReference>
<feature type="region of interest" description="Disordered" evidence="2">
    <location>
        <begin position="389"/>
        <end position="411"/>
    </location>
</feature>
<evidence type="ECO:0000256" key="1">
    <source>
        <dbReference type="SAM" id="Coils"/>
    </source>
</evidence>